<reference evidence="6 7" key="3">
    <citation type="submission" date="2014-08" db="EMBL/GenBank/DDBJ databases">
        <authorList>
            <person name="Moulin Lionel"/>
        </authorList>
    </citation>
    <scope>NUCLEOTIDE SEQUENCE [LARGE SCALE GENOMIC DNA]</scope>
</reference>
<evidence type="ECO:0000313" key="8">
    <source>
        <dbReference type="Proteomes" id="UP000182888"/>
    </source>
</evidence>
<gene>
    <name evidence="4" type="ORF">MPL1032_190094</name>
    <name evidence="1" type="ORF">MPL3356_160077</name>
    <name evidence="3" type="ORF">MPL3365_100093</name>
    <name evidence="2" type="ORF">MPLDJ20_240036</name>
</gene>
<evidence type="ECO:0000313" key="5">
    <source>
        <dbReference type="Proteomes" id="UP000045285"/>
    </source>
</evidence>
<dbReference type="Proteomes" id="UP000046122">
    <property type="component" value="Unassembled WGS sequence"/>
</dbReference>
<evidence type="ECO:0000313" key="1">
    <source>
        <dbReference type="EMBL" id="CDX14637.1"/>
    </source>
</evidence>
<accession>A0A090GMG2</accession>
<sequence length="50" mass="5758">MLIYMLATAMTIVMLIATAFGLHQEAARVRVKANTKRLDGFAHRNVYRRH</sequence>
<dbReference type="EMBL" id="CCMZ01000008">
    <property type="protein sequence ID" value="CDX14637.1"/>
    <property type="molecule type" value="Genomic_DNA"/>
</dbReference>
<dbReference type="Proteomes" id="UP000182888">
    <property type="component" value="Unassembled WGS sequence"/>
</dbReference>
<dbReference type="AlphaFoldDB" id="A0A090GMG2"/>
<evidence type="ECO:0000313" key="4">
    <source>
        <dbReference type="EMBL" id="CDX54447.1"/>
    </source>
</evidence>
<dbReference type="EMBL" id="CCND01000011">
    <property type="protein sequence ID" value="CDX54447.1"/>
    <property type="molecule type" value="Genomic_DNA"/>
</dbReference>
<evidence type="ECO:0000313" key="6">
    <source>
        <dbReference type="Proteomes" id="UP000046122"/>
    </source>
</evidence>
<keyword evidence="5" id="KW-1185">Reference proteome</keyword>
<dbReference type="EMBL" id="CCNB01000017">
    <property type="protein sequence ID" value="CDX38885.1"/>
    <property type="molecule type" value="Genomic_DNA"/>
</dbReference>
<dbReference type="Proteomes" id="UP000045285">
    <property type="component" value="Unassembled WGS sequence"/>
</dbReference>
<reference evidence="5" key="2">
    <citation type="submission" date="2014-08" db="EMBL/GenBank/DDBJ databases">
        <authorList>
            <person name="Moulin L."/>
        </authorList>
    </citation>
    <scope>NUCLEOTIDE SEQUENCE [LARGE SCALE GENOMIC DNA]</scope>
</reference>
<name>A0A090GMG2_MESPL</name>
<proteinExistence type="predicted"/>
<protein>
    <submittedName>
        <fullName evidence="2">Uncharacterized protein</fullName>
    </submittedName>
</protein>
<dbReference type="EMBL" id="CCNE01000002">
    <property type="protein sequence ID" value="CDX49551.1"/>
    <property type="molecule type" value="Genomic_DNA"/>
</dbReference>
<evidence type="ECO:0000313" key="2">
    <source>
        <dbReference type="EMBL" id="CDX38885.1"/>
    </source>
</evidence>
<reference evidence="4" key="1">
    <citation type="submission" date="2014-08" db="EMBL/GenBank/DDBJ databases">
        <title>DNA barcoding of Bradysia (Diptera: Sciaridae) for detection of the immature stages on agricultural crops.</title>
        <authorList>
            <person name="Shin S."/>
            <person name="Jung S."/>
            <person name="Heller K."/>
            <person name="Menzel F."/>
            <person name="Hong T.-K."/>
            <person name="Lee H."/>
            <person name="Lee S."/>
        </authorList>
    </citation>
    <scope>NUCLEOTIDE SEQUENCE</scope>
</reference>
<reference evidence="8" key="4">
    <citation type="submission" date="2014-08" db="EMBL/GenBank/DDBJ databases">
        <authorList>
            <person name="Edwards T."/>
        </authorList>
    </citation>
    <scope>NUCLEOTIDE SEQUENCE [LARGE SCALE GENOMIC DNA]</scope>
</reference>
<organism evidence="2 7">
    <name type="scientific">Mesorhizobium plurifarium</name>
    <dbReference type="NCBI Taxonomy" id="69974"/>
    <lineage>
        <taxon>Bacteria</taxon>
        <taxon>Pseudomonadati</taxon>
        <taxon>Pseudomonadota</taxon>
        <taxon>Alphaproteobacteria</taxon>
        <taxon>Hyphomicrobiales</taxon>
        <taxon>Phyllobacteriaceae</taxon>
        <taxon>Mesorhizobium</taxon>
    </lineage>
</organism>
<evidence type="ECO:0000313" key="7">
    <source>
        <dbReference type="Proteomes" id="UP000046373"/>
    </source>
</evidence>
<evidence type="ECO:0000313" key="3">
    <source>
        <dbReference type="EMBL" id="CDX49551.1"/>
    </source>
</evidence>
<dbReference type="Proteomes" id="UP000046373">
    <property type="component" value="Unassembled WGS sequence"/>
</dbReference>